<dbReference type="PANTHER" id="PTHR43401:SF2">
    <property type="entry name" value="L-THREONINE 3-DEHYDROGENASE"/>
    <property type="match status" value="1"/>
</dbReference>
<dbReference type="InterPro" id="IPR013149">
    <property type="entry name" value="ADH-like_C"/>
</dbReference>
<evidence type="ECO:0000313" key="5">
    <source>
        <dbReference type="Proteomes" id="UP000240739"/>
    </source>
</evidence>
<keyword evidence="1" id="KW-0560">Oxidoreductase</keyword>
<dbReference type="Pfam" id="PF00107">
    <property type="entry name" value="ADH_zinc_N"/>
    <property type="match status" value="1"/>
</dbReference>
<sequence>MQAVEWRAPHELAVVERPDPVAADGQLVLEVSTCGICGSDLHSYKQGFAAVPGQVLGHELSGVVLEAPGVAGVAVGDRVTVRPLTPCLNCDRCRAGDVHLCESGAQDNIGYGTPGGFAERVLVPRAALGDTVFLLPDSVSDRAGALVEPLAVSLRAVRLADAGPDDTVLVLGGGMIGLGVARFLRLRGAGTIVLSDPSPLRREAARRLGVDIVVDPLAQDVTQEMRALTGPGGMGLGARVDVVIDAAGVAAGFKDALKSVRHGGTLVLAAMYGARIELVPDRIVEKELHVRGSFAYKDEFPMVLQALQDGDVDPELFISHTFPLERTPEAFLAQLDRDTSLKVLVG</sequence>
<feature type="domain" description="Alcohol dehydrogenase-like C-terminal" evidence="2">
    <location>
        <begin position="176"/>
        <end position="308"/>
    </location>
</feature>
<dbReference type="AlphaFoldDB" id="A0A2T4ULB1"/>
<gene>
    <name evidence="4" type="ORF">C7Y72_10435</name>
</gene>
<dbReference type="Gene3D" id="3.90.180.10">
    <property type="entry name" value="Medium-chain alcohol dehydrogenases, catalytic domain"/>
    <property type="match status" value="1"/>
</dbReference>
<evidence type="ECO:0000313" key="4">
    <source>
        <dbReference type="EMBL" id="PTL60033.1"/>
    </source>
</evidence>
<dbReference type="SUPFAM" id="SSF51735">
    <property type="entry name" value="NAD(P)-binding Rossmann-fold domains"/>
    <property type="match status" value="1"/>
</dbReference>
<proteinExistence type="predicted"/>
<protein>
    <submittedName>
        <fullName evidence="4">Uncharacterized protein</fullName>
    </submittedName>
</protein>
<evidence type="ECO:0000259" key="2">
    <source>
        <dbReference type="Pfam" id="PF00107"/>
    </source>
</evidence>
<dbReference type="InterPro" id="IPR050129">
    <property type="entry name" value="Zn_alcohol_dh"/>
</dbReference>
<dbReference type="InterPro" id="IPR013154">
    <property type="entry name" value="ADH-like_N"/>
</dbReference>
<name>A0A2T4ULB1_9ACTN</name>
<accession>A0A2T4ULB1</accession>
<dbReference type="OrthoDB" id="9797931at2"/>
<reference evidence="4 5" key="1">
    <citation type="submission" date="2018-03" db="EMBL/GenBank/DDBJ databases">
        <title>Aquarubrobacter algicola gen. nov., sp. nov., a novel actinobacterium isolated from shallow eutrophic lake during the end of cyanobacterial harmful algal blooms.</title>
        <authorList>
            <person name="Chun S.J."/>
        </authorList>
    </citation>
    <scope>NUCLEOTIDE SEQUENCE [LARGE SCALE GENOMIC DNA]</scope>
    <source>
        <strain evidence="4 5">Seoho-28</strain>
    </source>
</reference>
<dbReference type="SUPFAM" id="SSF50129">
    <property type="entry name" value="GroES-like"/>
    <property type="match status" value="1"/>
</dbReference>
<dbReference type="InterPro" id="IPR011032">
    <property type="entry name" value="GroES-like_sf"/>
</dbReference>
<keyword evidence="5" id="KW-1185">Reference proteome</keyword>
<dbReference type="InterPro" id="IPR036291">
    <property type="entry name" value="NAD(P)-bd_dom_sf"/>
</dbReference>
<dbReference type="GO" id="GO:0016491">
    <property type="term" value="F:oxidoreductase activity"/>
    <property type="evidence" value="ECO:0007669"/>
    <property type="project" value="UniProtKB-KW"/>
</dbReference>
<feature type="domain" description="Alcohol dehydrogenase-like N-terminal" evidence="3">
    <location>
        <begin position="24"/>
        <end position="127"/>
    </location>
</feature>
<dbReference type="EMBL" id="PYYB01000001">
    <property type="protein sequence ID" value="PTL60033.1"/>
    <property type="molecule type" value="Genomic_DNA"/>
</dbReference>
<dbReference type="Pfam" id="PF08240">
    <property type="entry name" value="ADH_N"/>
    <property type="match status" value="1"/>
</dbReference>
<comment type="caution">
    <text evidence="4">The sequence shown here is derived from an EMBL/GenBank/DDBJ whole genome shotgun (WGS) entry which is preliminary data.</text>
</comment>
<dbReference type="RefSeq" id="WP_107568677.1">
    <property type="nucleotide sequence ID" value="NZ_PYYB01000001.1"/>
</dbReference>
<dbReference type="PANTHER" id="PTHR43401">
    <property type="entry name" value="L-THREONINE 3-DEHYDROGENASE"/>
    <property type="match status" value="1"/>
</dbReference>
<dbReference type="Proteomes" id="UP000240739">
    <property type="component" value="Unassembled WGS sequence"/>
</dbReference>
<evidence type="ECO:0000259" key="3">
    <source>
        <dbReference type="Pfam" id="PF08240"/>
    </source>
</evidence>
<dbReference type="Gene3D" id="3.40.50.720">
    <property type="entry name" value="NAD(P)-binding Rossmann-like Domain"/>
    <property type="match status" value="1"/>
</dbReference>
<evidence type="ECO:0000256" key="1">
    <source>
        <dbReference type="ARBA" id="ARBA00023002"/>
    </source>
</evidence>
<organism evidence="4 5">
    <name type="scientific">Paraconexibacter algicola</name>
    <dbReference type="NCBI Taxonomy" id="2133960"/>
    <lineage>
        <taxon>Bacteria</taxon>
        <taxon>Bacillati</taxon>
        <taxon>Actinomycetota</taxon>
        <taxon>Thermoleophilia</taxon>
        <taxon>Solirubrobacterales</taxon>
        <taxon>Paraconexibacteraceae</taxon>
        <taxon>Paraconexibacter</taxon>
    </lineage>
</organism>